<evidence type="ECO:0000313" key="2">
    <source>
        <dbReference type="Proteomes" id="UP000323521"/>
    </source>
</evidence>
<dbReference type="AlphaFoldDB" id="A0A3G1KP10"/>
<keyword evidence="2" id="KW-1185">Reference proteome</keyword>
<proteinExistence type="predicted"/>
<dbReference type="KEGG" id="fwa:DCMF_04810"/>
<organism evidence="1 2">
    <name type="scientific">Formimonas warabiya</name>
    <dbReference type="NCBI Taxonomy" id="1761012"/>
    <lineage>
        <taxon>Bacteria</taxon>
        <taxon>Bacillati</taxon>
        <taxon>Bacillota</taxon>
        <taxon>Clostridia</taxon>
        <taxon>Eubacteriales</taxon>
        <taxon>Peptococcaceae</taxon>
        <taxon>Candidatus Formimonas</taxon>
    </lineage>
</organism>
<reference evidence="1 2" key="1">
    <citation type="submission" date="2016-10" db="EMBL/GenBank/DDBJ databases">
        <title>Complete Genome Sequence of Peptococcaceae strain DCMF.</title>
        <authorList>
            <person name="Edwards R.J."/>
            <person name="Holland S.I."/>
            <person name="Deshpande N.P."/>
            <person name="Wong Y.K."/>
            <person name="Ertan H."/>
            <person name="Manefield M."/>
            <person name="Russell T.L."/>
            <person name="Lee M.J."/>
        </authorList>
    </citation>
    <scope>NUCLEOTIDE SEQUENCE [LARGE SCALE GENOMIC DNA]</scope>
    <source>
        <strain evidence="1 2">DCMF</strain>
    </source>
</reference>
<name>A0A3G1KP10_FORW1</name>
<sequence>MGKTKTLEKVPLQIEAKITPRGDNMPFQLIYEDEIIEIVNPVKSIRLYDGAFRWRCGINGQEVELYNLGEEWWTIQ</sequence>
<protein>
    <submittedName>
        <fullName evidence="1">Uncharacterized protein</fullName>
    </submittedName>
</protein>
<dbReference type="OrthoDB" id="1683857at2"/>
<accession>A0A3G1KP10</accession>
<dbReference type="EMBL" id="CP017634">
    <property type="protein sequence ID" value="ATW24198.1"/>
    <property type="molecule type" value="Genomic_DNA"/>
</dbReference>
<gene>
    <name evidence="1" type="ORF">DCMF_04810</name>
</gene>
<dbReference type="RefSeq" id="WP_148133372.1">
    <property type="nucleotide sequence ID" value="NZ_CP017634.1"/>
</dbReference>
<evidence type="ECO:0000313" key="1">
    <source>
        <dbReference type="EMBL" id="ATW24198.1"/>
    </source>
</evidence>
<dbReference type="Proteomes" id="UP000323521">
    <property type="component" value="Chromosome"/>
</dbReference>